<name>A0ACB8E4P2_9SAUR</name>
<gene>
    <name evidence="1" type="ORF">K3G42_000934</name>
</gene>
<protein>
    <submittedName>
        <fullName evidence="1">Uncharacterized protein</fullName>
    </submittedName>
</protein>
<evidence type="ECO:0000313" key="2">
    <source>
        <dbReference type="Proteomes" id="UP000827872"/>
    </source>
</evidence>
<dbReference type="Proteomes" id="UP000827872">
    <property type="component" value="Linkage Group LG17"/>
</dbReference>
<proteinExistence type="predicted"/>
<reference evidence="1" key="1">
    <citation type="submission" date="2021-08" db="EMBL/GenBank/DDBJ databases">
        <title>The first chromosome-level gecko genome reveals the dynamic sex chromosomes of Neotropical dwarf geckos (Sphaerodactylidae: Sphaerodactylus).</title>
        <authorList>
            <person name="Pinto B.J."/>
            <person name="Keating S.E."/>
            <person name="Gamble T."/>
        </authorList>
    </citation>
    <scope>NUCLEOTIDE SEQUENCE</scope>
    <source>
        <strain evidence="1">TG3544</strain>
    </source>
</reference>
<dbReference type="EMBL" id="CM037630">
    <property type="protein sequence ID" value="KAH7987155.1"/>
    <property type="molecule type" value="Genomic_DNA"/>
</dbReference>
<comment type="caution">
    <text evidence="1">The sequence shown here is derived from an EMBL/GenBank/DDBJ whole genome shotgun (WGS) entry which is preliminary data.</text>
</comment>
<organism evidence="1 2">
    <name type="scientific">Sphaerodactylus townsendi</name>
    <dbReference type="NCBI Taxonomy" id="933632"/>
    <lineage>
        <taxon>Eukaryota</taxon>
        <taxon>Metazoa</taxon>
        <taxon>Chordata</taxon>
        <taxon>Craniata</taxon>
        <taxon>Vertebrata</taxon>
        <taxon>Euteleostomi</taxon>
        <taxon>Lepidosauria</taxon>
        <taxon>Squamata</taxon>
        <taxon>Bifurcata</taxon>
        <taxon>Gekkota</taxon>
        <taxon>Sphaerodactylidae</taxon>
        <taxon>Sphaerodactylus</taxon>
    </lineage>
</organism>
<sequence length="308" mass="34466">MASSSVEHDAARSSRQVPGPSSNAGGGDETQQMAGNGAIGSNPEATARDAQVPANSAVATWQAAPPADLAEILRVAIDKALTAREMAQQGDRATNQRPHCSNRPTHQDVSRGGRYRNPLSFPDEEEEGSDTEGIEANDRFSEAVDISPKRRTNVSSAQGKVLIRAYVEKYLLEKSRLVYQEHNERNYHVFYYLLAGASEEERSAFHLKEPEEYHYLNQMSKKPPKQSWDDCYYDSEPGHFIKSCTYLGTVFSAEGEDLKLMTLSRLQLAMEMVRLSSQDFARRIFSLSSAILHFGNICYKKKKTCEFR</sequence>
<accession>A0ACB8E4P2</accession>
<evidence type="ECO:0000313" key="1">
    <source>
        <dbReference type="EMBL" id="KAH7987155.1"/>
    </source>
</evidence>
<keyword evidence="2" id="KW-1185">Reference proteome</keyword>